<dbReference type="EMBL" id="JAGGJR010000001">
    <property type="protein sequence ID" value="MBP1871201.1"/>
    <property type="molecule type" value="Genomic_DNA"/>
</dbReference>
<sequence>MNDFSENIEPHPTQAVTQAWIGLMRAQRRVLQAIEADFKKAGLPPLGWYDVLWELVQADGGKLRPFEIESRTLLAQYNLSRLIDRLERGGLVRRETFDADGRGLWVVVTDEGRAMRKRMWQVYSGSIETHLGAKLSADEAQELARLLGKLR</sequence>
<gene>
    <name evidence="1" type="ORF">J2Z19_000898</name>
</gene>
<proteinExistence type="predicted"/>
<reference evidence="1" key="1">
    <citation type="submission" date="2021-03" db="EMBL/GenBank/DDBJ databases">
        <title>Genomic Encyclopedia of Type Strains, Phase IV (KMG-IV): sequencing the most valuable type-strain genomes for metagenomic binning, comparative biology and taxonomic classification.</title>
        <authorList>
            <person name="Goeker M."/>
        </authorList>
    </citation>
    <scope>NUCLEOTIDE SEQUENCE</scope>
    <source>
        <strain evidence="1">DSM 18131</strain>
    </source>
</reference>
<accession>A0ACC5SQP1</accession>
<name>A0ACC5SQP1_ENSAD</name>
<keyword evidence="1" id="KW-0238">DNA-binding</keyword>
<evidence type="ECO:0000313" key="1">
    <source>
        <dbReference type="EMBL" id="MBP1871201.1"/>
    </source>
</evidence>
<evidence type="ECO:0000313" key="2">
    <source>
        <dbReference type="Proteomes" id="UP000823773"/>
    </source>
</evidence>
<keyword evidence="2" id="KW-1185">Reference proteome</keyword>
<dbReference type="Proteomes" id="UP000823773">
    <property type="component" value="Unassembled WGS sequence"/>
</dbReference>
<protein>
    <submittedName>
        <fullName evidence="1">DNA-binding MarR family transcriptional regulator</fullName>
    </submittedName>
</protein>
<comment type="caution">
    <text evidence="1">The sequence shown here is derived from an EMBL/GenBank/DDBJ whole genome shotgun (WGS) entry which is preliminary data.</text>
</comment>
<organism evidence="1 2">
    <name type="scientific">Ensifer adhaerens</name>
    <name type="common">Sinorhizobium morelense</name>
    <dbReference type="NCBI Taxonomy" id="106592"/>
    <lineage>
        <taxon>Bacteria</taxon>
        <taxon>Pseudomonadati</taxon>
        <taxon>Pseudomonadota</taxon>
        <taxon>Alphaproteobacteria</taxon>
        <taxon>Hyphomicrobiales</taxon>
        <taxon>Rhizobiaceae</taxon>
        <taxon>Sinorhizobium/Ensifer group</taxon>
        <taxon>Ensifer</taxon>
    </lineage>
</organism>